<dbReference type="EMBL" id="FWFO01000004">
    <property type="protein sequence ID" value="SLN67963.1"/>
    <property type="molecule type" value="Genomic_DNA"/>
</dbReference>
<dbReference type="GO" id="GO:0046872">
    <property type="term" value="F:metal ion binding"/>
    <property type="evidence" value="ECO:0007669"/>
    <property type="project" value="UniProtKB-KW"/>
</dbReference>
<keyword evidence="2 6" id="KW-0349">Heme</keyword>
<dbReference type="OrthoDB" id="9805828at2"/>
<proteinExistence type="predicted"/>
<dbReference type="RefSeq" id="WP_085797553.1">
    <property type="nucleotide sequence ID" value="NZ_FWFO01000004.1"/>
</dbReference>
<keyword evidence="1" id="KW-0813">Transport</keyword>
<evidence type="ECO:0000256" key="1">
    <source>
        <dbReference type="ARBA" id="ARBA00022448"/>
    </source>
</evidence>
<reference evidence="9 10" key="1">
    <citation type="submission" date="2017-03" db="EMBL/GenBank/DDBJ databases">
        <authorList>
            <person name="Afonso C.L."/>
            <person name="Miller P.J."/>
            <person name="Scott M.A."/>
            <person name="Spackman E."/>
            <person name="Goraichik I."/>
            <person name="Dimitrov K.M."/>
            <person name="Suarez D.L."/>
            <person name="Swayne D.E."/>
        </authorList>
    </citation>
    <scope>NUCLEOTIDE SEQUENCE [LARGE SCALE GENOMIC DNA]</scope>
    <source>
        <strain evidence="9 10">CECT 7639</strain>
    </source>
</reference>
<feature type="signal peptide" evidence="7">
    <location>
        <begin position="1"/>
        <end position="21"/>
    </location>
</feature>
<evidence type="ECO:0000313" key="10">
    <source>
        <dbReference type="Proteomes" id="UP000193077"/>
    </source>
</evidence>
<dbReference type="Gene3D" id="1.10.760.10">
    <property type="entry name" value="Cytochrome c-like domain"/>
    <property type="match status" value="1"/>
</dbReference>
<dbReference type="Pfam" id="PF00034">
    <property type="entry name" value="Cytochrom_C"/>
    <property type="match status" value="1"/>
</dbReference>
<organism evidence="9 10">
    <name type="scientific">Falsiruegeria litorea R37</name>
    <dbReference type="NCBI Taxonomy" id="1200284"/>
    <lineage>
        <taxon>Bacteria</taxon>
        <taxon>Pseudomonadati</taxon>
        <taxon>Pseudomonadota</taxon>
        <taxon>Alphaproteobacteria</taxon>
        <taxon>Rhodobacterales</taxon>
        <taxon>Roseobacteraceae</taxon>
        <taxon>Falsiruegeria</taxon>
    </lineage>
</organism>
<evidence type="ECO:0000256" key="4">
    <source>
        <dbReference type="ARBA" id="ARBA00022982"/>
    </source>
</evidence>
<dbReference type="InterPro" id="IPR009056">
    <property type="entry name" value="Cyt_c-like_dom"/>
</dbReference>
<dbReference type="InterPro" id="IPR002327">
    <property type="entry name" value="Cyt_c_1A/1B"/>
</dbReference>
<keyword evidence="5 6" id="KW-0408">Iron</keyword>
<keyword evidence="3 6" id="KW-0479">Metal-binding</keyword>
<sequence length="124" mass="13288">MKRMIIGAALVLGAFNTGAWAEGDAKAGKKVFKKCKACHTVKEGKNKVGPTLYGIVGAQAGQVDGFKYSPALLEAGLTWDAETLRAFLTKPKELVPGNKMSFAGLKKEQQIDDLIAYLVAESEE</sequence>
<dbReference type="Proteomes" id="UP000193077">
    <property type="component" value="Unassembled WGS sequence"/>
</dbReference>
<evidence type="ECO:0000256" key="3">
    <source>
        <dbReference type="ARBA" id="ARBA00022723"/>
    </source>
</evidence>
<protein>
    <submittedName>
        <fullName evidence="9">Cytochrome c2</fullName>
    </submittedName>
</protein>
<keyword evidence="10" id="KW-1185">Reference proteome</keyword>
<evidence type="ECO:0000313" key="9">
    <source>
        <dbReference type="EMBL" id="SLN67963.1"/>
    </source>
</evidence>
<dbReference type="InterPro" id="IPR036909">
    <property type="entry name" value="Cyt_c-like_dom_sf"/>
</dbReference>
<dbReference type="SUPFAM" id="SSF46626">
    <property type="entry name" value="Cytochrome c"/>
    <property type="match status" value="1"/>
</dbReference>
<feature type="chain" id="PRO_5012011928" evidence="7">
    <location>
        <begin position="22"/>
        <end position="124"/>
    </location>
</feature>
<accession>A0A1Y5TTV3</accession>
<dbReference type="GO" id="GO:0020037">
    <property type="term" value="F:heme binding"/>
    <property type="evidence" value="ECO:0007669"/>
    <property type="project" value="InterPro"/>
</dbReference>
<name>A0A1Y5TTV3_9RHOB</name>
<dbReference type="PANTHER" id="PTHR11961">
    <property type="entry name" value="CYTOCHROME C"/>
    <property type="match status" value="1"/>
</dbReference>
<evidence type="ECO:0000256" key="2">
    <source>
        <dbReference type="ARBA" id="ARBA00022617"/>
    </source>
</evidence>
<gene>
    <name evidence="9" type="ORF">TRL7639_03931</name>
</gene>
<evidence type="ECO:0000256" key="7">
    <source>
        <dbReference type="SAM" id="SignalP"/>
    </source>
</evidence>
<evidence type="ECO:0000256" key="6">
    <source>
        <dbReference type="PROSITE-ProRule" id="PRU00433"/>
    </source>
</evidence>
<keyword evidence="4" id="KW-0249">Electron transport</keyword>
<keyword evidence="7" id="KW-0732">Signal</keyword>
<evidence type="ECO:0000256" key="5">
    <source>
        <dbReference type="ARBA" id="ARBA00023004"/>
    </source>
</evidence>
<feature type="domain" description="Cytochrome c" evidence="8">
    <location>
        <begin position="23"/>
        <end position="122"/>
    </location>
</feature>
<dbReference type="PRINTS" id="PR00604">
    <property type="entry name" value="CYTCHRMECIAB"/>
</dbReference>
<evidence type="ECO:0000259" key="8">
    <source>
        <dbReference type="PROSITE" id="PS51007"/>
    </source>
</evidence>
<dbReference type="AlphaFoldDB" id="A0A1Y5TTV3"/>
<dbReference type="GO" id="GO:0009055">
    <property type="term" value="F:electron transfer activity"/>
    <property type="evidence" value="ECO:0007669"/>
    <property type="project" value="InterPro"/>
</dbReference>
<dbReference type="PROSITE" id="PS51007">
    <property type="entry name" value="CYTC"/>
    <property type="match status" value="1"/>
</dbReference>